<feature type="compositionally biased region" description="Polar residues" evidence="1">
    <location>
        <begin position="307"/>
        <end position="317"/>
    </location>
</feature>
<dbReference type="InterPro" id="IPR054722">
    <property type="entry name" value="PolX-like_BBD"/>
</dbReference>
<name>A0AAD5F3W5_PRUDU</name>
<dbReference type="SUPFAM" id="SSF53098">
    <property type="entry name" value="Ribonuclease H-like"/>
    <property type="match status" value="1"/>
</dbReference>
<proteinExistence type="predicted"/>
<gene>
    <name evidence="3" type="ORF">L3X38_005079</name>
</gene>
<feature type="region of interest" description="Disordered" evidence="1">
    <location>
        <begin position="273"/>
        <end position="317"/>
    </location>
</feature>
<dbReference type="InterPro" id="IPR012337">
    <property type="entry name" value="RNaseH-like_sf"/>
</dbReference>
<dbReference type="PANTHER" id="PTHR34222:SF37">
    <property type="entry name" value="RETROTRANSPOSON GAG DOMAIN-CONTAINING PROTEIN"/>
    <property type="match status" value="1"/>
</dbReference>
<dbReference type="PANTHER" id="PTHR34222">
    <property type="entry name" value="GAG_PRE-INTEGRS DOMAIN-CONTAINING PROTEIN"/>
    <property type="match status" value="1"/>
</dbReference>
<evidence type="ECO:0000313" key="3">
    <source>
        <dbReference type="EMBL" id="KAI5352188.1"/>
    </source>
</evidence>
<dbReference type="GO" id="GO:0015074">
    <property type="term" value="P:DNA integration"/>
    <property type="evidence" value="ECO:0007669"/>
    <property type="project" value="InterPro"/>
</dbReference>
<dbReference type="EMBL" id="JAJFAZ020000001">
    <property type="protein sequence ID" value="KAI5352188.1"/>
    <property type="molecule type" value="Genomic_DNA"/>
</dbReference>
<dbReference type="GO" id="GO:0003676">
    <property type="term" value="F:nucleic acid binding"/>
    <property type="evidence" value="ECO:0007669"/>
    <property type="project" value="InterPro"/>
</dbReference>
<dbReference type="PROSITE" id="PS50994">
    <property type="entry name" value="INTEGRASE"/>
    <property type="match status" value="1"/>
</dbReference>
<dbReference type="InterPro" id="IPR001584">
    <property type="entry name" value="Integrase_cat-core"/>
</dbReference>
<reference evidence="3 4" key="1">
    <citation type="journal article" date="2022" name="G3 (Bethesda)">
        <title>Whole-genome sequence and methylome profiling of the almond [Prunus dulcis (Mill.) D.A. Webb] cultivar 'Nonpareil'.</title>
        <authorList>
            <person name="D'Amico-Willman K.M."/>
            <person name="Ouma W.Z."/>
            <person name="Meulia T."/>
            <person name="Sideli G.M."/>
            <person name="Gradziel T.M."/>
            <person name="Fresnedo-Ramirez J."/>
        </authorList>
    </citation>
    <scope>NUCLEOTIDE SEQUENCE [LARGE SCALE GENOMIC DNA]</scope>
    <source>
        <strain evidence="3">Clone GOH B32 T37-40</strain>
    </source>
</reference>
<feature type="compositionally biased region" description="Basic and acidic residues" evidence="1">
    <location>
        <begin position="274"/>
        <end position="283"/>
    </location>
</feature>
<dbReference type="Proteomes" id="UP001054821">
    <property type="component" value="Chromosome 1"/>
</dbReference>
<comment type="caution">
    <text evidence="3">The sequence shown here is derived from an EMBL/GenBank/DDBJ whole genome shotgun (WGS) entry which is preliminary data.</text>
</comment>
<evidence type="ECO:0000256" key="1">
    <source>
        <dbReference type="SAM" id="MobiDB-lite"/>
    </source>
</evidence>
<sequence length="534" mass="58795">MGDTTNSSNSRPLISLPANSNHHDLMNVQLLPTKLDGTNYLAWSHFVRLYITGKGRIGYLTGEKKQPDDTDPKFITWVEEDAMLRSWLLQAMTPDISLGYMRLESEHAIWDAVSQTYSEGGCDAQIYELKRRIQATTQQGKTLETYFNSLQALWQELDYYQPCDMKCSNDTAALKKRIEKERTFEFLAGLNLDLDQVRTQVLGKNPFPSLREAYAYALPVHQSSSSAAVSSGNVAKSSKSDDKDALKCDYCHQTKHVREHCFKLNGYPPWWPGKKGEKAEGSKRGGGKGGRSSSKTYHTSSSDHNDQPTSQLSSTQMEQIAQECARLLSDKGSKGASISLATSSGNFGCCLSASGKSFSDSWIIDTGATDHMTSKFDFFSRYSSPGKTCVTTADGSPTPVDQRTGATIGRGSEKGALYLLDDLAGYTSSPTDNGGEYINSGLKTYFSEHGIIHQRSCSYTPQQNGVAERKNRHLLEVALSLLLSMSVPKSYWGEAIPPATYLINMMSSQVLKFQTPLQVFTAACSPSTVNHLPP</sequence>
<evidence type="ECO:0000259" key="2">
    <source>
        <dbReference type="PROSITE" id="PS50994"/>
    </source>
</evidence>
<keyword evidence="4" id="KW-1185">Reference proteome</keyword>
<evidence type="ECO:0000313" key="4">
    <source>
        <dbReference type="Proteomes" id="UP001054821"/>
    </source>
</evidence>
<protein>
    <recommendedName>
        <fullName evidence="2">Integrase catalytic domain-containing protein</fullName>
    </recommendedName>
</protein>
<dbReference type="AlphaFoldDB" id="A0AAD5F3W5"/>
<feature type="compositionally biased region" description="Low complexity" evidence="1">
    <location>
        <begin position="291"/>
        <end position="300"/>
    </location>
</feature>
<feature type="domain" description="Integrase catalytic" evidence="2">
    <location>
        <begin position="431"/>
        <end position="524"/>
    </location>
</feature>
<organism evidence="3 4">
    <name type="scientific">Prunus dulcis</name>
    <name type="common">Almond</name>
    <name type="synonym">Amygdalus dulcis</name>
    <dbReference type="NCBI Taxonomy" id="3755"/>
    <lineage>
        <taxon>Eukaryota</taxon>
        <taxon>Viridiplantae</taxon>
        <taxon>Streptophyta</taxon>
        <taxon>Embryophyta</taxon>
        <taxon>Tracheophyta</taxon>
        <taxon>Spermatophyta</taxon>
        <taxon>Magnoliopsida</taxon>
        <taxon>eudicotyledons</taxon>
        <taxon>Gunneridae</taxon>
        <taxon>Pentapetalae</taxon>
        <taxon>rosids</taxon>
        <taxon>fabids</taxon>
        <taxon>Rosales</taxon>
        <taxon>Rosaceae</taxon>
        <taxon>Amygdaloideae</taxon>
        <taxon>Amygdaleae</taxon>
        <taxon>Prunus</taxon>
    </lineage>
</organism>
<dbReference type="Gene3D" id="3.30.420.10">
    <property type="entry name" value="Ribonuclease H-like superfamily/Ribonuclease H"/>
    <property type="match status" value="1"/>
</dbReference>
<dbReference type="Pfam" id="PF22936">
    <property type="entry name" value="Pol_BBD"/>
    <property type="match status" value="1"/>
</dbReference>
<dbReference type="InterPro" id="IPR036397">
    <property type="entry name" value="RNaseH_sf"/>
</dbReference>
<dbReference type="Pfam" id="PF14223">
    <property type="entry name" value="Retrotran_gag_2"/>
    <property type="match status" value="1"/>
</dbReference>
<accession>A0AAD5F3W5</accession>